<evidence type="ECO:0000313" key="7">
    <source>
        <dbReference type="EMBL" id="CAB9504190.1"/>
    </source>
</evidence>
<dbReference type="Pfam" id="PF01652">
    <property type="entry name" value="IF4E"/>
    <property type="match status" value="1"/>
</dbReference>
<dbReference type="SUPFAM" id="SSF55418">
    <property type="entry name" value="eIF4e-like"/>
    <property type="match status" value="1"/>
</dbReference>
<keyword evidence="4 6" id="KW-0694">RNA-binding</keyword>
<comment type="caution">
    <text evidence="7">The sequence shown here is derived from an EMBL/GenBank/DDBJ whole genome shotgun (WGS) entry which is preliminary data.</text>
</comment>
<dbReference type="EMBL" id="CAICTM010000188">
    <property type="protein sequence ID" value="CAB9504190.1"/>
    <property type="molecule type" value="Genomic_DNA"/>
</dbReference>
<gene>
    <name evidence="7" type="ORF">SEMRO_189_G081380.1</name>
</gene>
<dbReference type="PANTHER" id="PTHR11960">
    <property type="entry name" value="EUKARYOTIC TRANSLATION INITIATION FACTOR 4E RELATED"/>
    <property type="match status" value="1"/>
</dbReference>
<evidence type="ECO:0000256" key="4">
    <source>
        <dbReference type="ARBA" id="ARBA00022884"/>
    </source>
</evidence>
<dbReference type="InterPro" id="IPR001040">
    <property type="entry name" value="TIF_eIF_4E"/>
</dbReference>
<evidence type="ECO:0000256" key="6">
    <source>
        <dbReference type="RuleBase" id="RU004374"/>
    </source>
</evidence>
<keyword evidence="8" id="KW-1185">Reference proteome</keyword>
<dbReference type="GO" id="GO:0016281">
    <property type="term" value="C:eukaryotic translation initiation factor 4F complex"/>
    <property type="evidence" value="ECO:0007669"/>
    <property type="project" value="TreeGrafter"/>
</dbReference>
<evidence type="ECO:0000313" key="8">
    <source>
        <dbReference type="Proteomes" id="UP001153069"/>
    </source>
</evidence>
<keyword evidence="3" id="KW-0810">Translation regulation</keyword>
<evidence type="ECO:0000256" key="2">
    <source>
        <dbReference type="ARBA" id="ARBA00022540"/>
    </source>
</evidence>
<evidence type="ECO:0000256" key="5">
    <source>
        <dbReference type="ARBA" id="ARBA00022917"/>
    </source>
</evidence>
<keyword evidence="2 6" id="KW-0396">Initiation factor</keyword>
<organism evidence="7 8">
    <name type="scientific">Seminavis robusta</name>
    <dbReference type="NCBI Taxonomy" id="568900"/>
    <lineage>
        <taxon>Eukaryota</taxon>
        <taxon>Sar</taxon>
        <taxon>Stramenopiles</taxon>
        <taxon>Ochrophyta</taxon>
        <taxon>Bacillariophyta</taxon>
        <taxon>Bacillariophyceae</taxon>
        <taxon>Bacillariophycidae</taxon>
        <taxon>Naviculales</taxon>
        <taxon>Naviculaceae</taxon>
        <taxon>Seminavis</taxon>
    </lineage>
</organism>
<keyword evidence="5 6" id="KW-0648">Protein biosynthesis</keyword>
<evidence type="ECO:0000256" key="1">
    <source>
        <dbReference type="ARBA" id="ARBA00009860"/>
    </source>
</evidence>
<protein>
    <submittedName>
        <fullName evidence="7">Eukaryotic translation initiation factor 4E</fullName>
    </submittedName>
</protein>
<comment type="similarity">
    <text evidence="1 6">Belongs to the eukaryotic initiation factor 4E family.</text>
</comment>
<dbReference type="PANTHER" id="PTHR11960:SF8">
    <property type="entry name" value="EUKARYOTIC TRANSLATION INITIATION FACTOR 4E1-RELATED"/>
    <property type="match status" value="1"/>
</dbReference>
<proteinExistence type="inferred from homology"/>
<dbReference type="AlphaFoldDB" id="A0A9N8H9E4"/>
<dbReference type="OrthoDB" id="590761at2759"/>
<dbReference type="InterPro" id="IPR023398">
    <property type="entry name" value="TIF_eIF4e-like"/>
</dbReference>
<dbReference type="GO" id="GO:0006417">
    <property type="term" value="P:regulation of translation"/>
    <property type="evidence" value="ECO:0007669"/>
    <property type="project" value="UniProtKB-KW"/>
</dbReference>
<accession>A0A9N8H9E4</accession>
<dbReference type="Gene3D" id="3.30.760.10">
    <property type="entry name" value="RNA Cap, Translation Initiation Factor Eif4e"/>
    <property type="match status" value="1"/>
</dbReference>
<evidence type="ECO:0000256" key="3">
    <source>
        <dbReference type="ARBA" id="ARBA00022845"/>
    </source>
</evidence>
<dbReference type="Proteomes" id="UP001153069">
    <property type="component" value="Unassembled WGS sequence"/>
</dbReference>
<name>A0A9N8H9E4_9STRA</name>
<sequence length="203" mass="23863">MGEESHTLEHEWVLWEHKAVATKDPNMWKENMKQLCAFNTVEDFWRYFNHIPTPSQVFFDGECRKKVGTEGKTIEEYSLFKKGIEPEWGDPKNVIGGEWFCRQYFEGEQLDLYWQNLVLALVGETIEDAVDEKRKFDANYINGARVVDKSRTYPMYKLEIWISSREARVKEIVKKKLLEVVTDGQPAGARKAHPKFEWKDHSA</sequence>
<reference evidence="7" key="1">
    <citation type="submission" date="2020-06" db="EMBL/GenBank/DDBJ databases">
        <authorList>
            <consortium name="Plant Systems Biology data submission"/>
        </authorList>
    </citation>
    <scope>NUCLEOTIDE SEQUENCE</scope>
    <source>
        <strain evidence="7">D6</strain>
    </source>
</reference>
<dbReference type="GO" id="GO:0003743">
    <property type="term" value="F:translation initiation factor activity"/>
    <property type="evidence" value="ECO:0007669"/>
    <property type="project" value="UniProtKB-KW"/>
</dbReference>
<dbReference type="GO" id="GO:0000340">
    <property type="term" value="F:RNA 7-methylguanosine cap binding"/>
    <property type="evidence" value="ECO:0007669"/>
    <property type="project" value="TreeGrafter"/>
</dbReference>